<keyword evidence="8" id="KW-1185">Reference proteome</keyword>
<dbReference type="PANTHER" id="PTHR30086">
    <property type="entry name" value="ARGININE EXPORTER PROTEIN ARGO"/>
    <property type="match status" value="1"/>
</dbReference>
<dbReference type="InterPro" id="IPR001123">
    <property type="entry name" value="LeuE-type"/>
</dbReference>
<keyword evidence="5 6" id="KW-0472">Membrane</keyword>
<feature type="transmembrane region" description="Helical" evidence="6">
    <location>
        <begin position="136"/>
        <end position="161"/>
    </location>
</feature>
<feature type="transmembrane region" description="Helical" evidence="6">
    <location>
        <begin position="39"/>
        <end position="59"/>
    </location>
</feature>
<evidence type="ECO:0000256" key="3">
    <source>
        <dbReference type="ARBA" id="ARBA00022692"/>
    </source>
</evidence>
<sequence>MEYAALIAYTLTTFATPGPNNSMLMSSGLNYGVRRSLPHFFGIALGFPAMALAVGFGFAELFERLPFLHALLKVAGVSYLAYLAYRIATTPVSSSGAATGRPLSFLQSCAFQWVNPKAWVMAVGAIVTFTVGGGNYLLQVLTICAVFIVFGAPCNFAWLWLGRSLKQWVQNPQRLRQFNRAMGALLLLSLTPVLFELATTLGRH</sequence>
<reference evidence="7 8" key="1">
    <citation type="submission" date="2019-03" db="EMBL/GenBank/DDBJ databases">
        <title>Draft genome of Gammaproteobacteria bacterium LSUCC0057, a member of the SAR92 clade.</title>
        <authorList>
            <person name="Lanclos V.C."/>
            <person name="Doiron C."/>
            <person name="Henson M.W."/>
            <person name="Thrash J.C."/>
        </authorList>
    </citation>
    <scope>NUCLEOTIDE SEQUENCE [LARGE SCALE GENOMIC DNA]</scope>
    <source>
        <strain evidence="7 8">LSUCC0057</strain>
    </source>
</reference>
<evidence type="ECO:0000256" key="4">
    <source>
        <dbReference type="ARBA" id="ARBA00022989"/>
    </source>
</evidence>
<evidence type="ECO:0000256" key="2">
    <source>
        <dbReference type="ARBA" id="ARBA00022475"/>
    </source>
</evidence>
<dbReference type="Proteomes" id="UP000298133">
    <property type="component" value="Unassembled WGS sequence"/>
</dbReference>
<keyword evidence="3 6" id="KW-0812">Transmembrane</keyword>
<evidence type="ECO:0000256" key="5">
    <source>
        <dbReference type="ARBA" id="ARBA00023136"/>
    </source>
</evidence>
<keyword evidence="2" id="KW-1003">Cell membrane</keyword>
<organism evidence="7 8">
    <name type="scientific">Gammaproteobacteria bacterium LSUCC0057</name>
    <dbReference type="NCBI Taxonomy" id="2559237"/>
    <lineage>
        <taxon>Bacteria</taxon>
        <taxon>Pseudomonadati</taxon>
        <taxon>Pseudomonadota</taxon>
        <taxon>Gammaproteobacteria</taxon>
        <taxon>Cellvibrionales</taxon>
        <taxon>Porticoccaceae</taxon>
        <taxon>SAR92 clade</taxon>
    </lineage>
</organism>
<dbReference type="OrthoDB" id="9812084at2"/>
<dbReference type="GO" id="GO:0033228">
    <property type="term" value="P:cysteine export across plasma membrane"/>
    <property type="evidence" value="ECO:0007669"/>
    <property type="project" value="TreeGrafter"/>
</dbReference>
<evidence type="ECO:0000256" key="1">
    <source>
        <dbReference type="ARBA" id="ARBA00004651"/>
    </source>
</evidence>
<feature type="transmembrane region" description="Helical" evidence="6">
    <location>
        <begin position="182"/>
        <end position="201"/>
    </location>
</feature>
<dbReference type="PANTHER" id="PTHR30086:SF20">
    <property type="entry name" value="ARGININE EXPORTER PROTEIN ARGO-RELATED"/>
    <property type="match status" value="1"/>
</dbReference>
<name>A0A4Y8UFF5_9GAMM</name>
<proteinExistence type="predicted"/>
<keyword evidence="4 6" id="KW-1133">Transmembrane helix</keyword>
<dbReference type="EMBL" id="SPIA01000003">
    <property type="protein sequence ID" value="TFH67535.1"/>
    <property type="molecule type" value="Genomic_DNA"/>
</dbReference>
<evidence type="ECO:0000313" key="7">
    <source>
        <dbReference type="EMBL" id="TFH67535.1"/>
    </source>
</evidence>
<comment type="subcellular location">
    <subcellularLocation>
        <location evidence="1">Cell membrane</location>
        <topology evidence="1">Multi-pass membrane protein</topology>
    </subcellularLocation>
</comment>
<evidence type="ECO:0000256" key="6">
    <source>
        <dbReference type="SAM" id="Phobius"/>
    </source>
</evidence>
<dbReference type="AlphaFoldDB" id="A0A4Y8UFF5"/>
<gene>
    <name evidence="7" type="ORF">E3W66_08630</name>
</gene>
<accession>A0A4Y8UFF5</accession>
<feature type="transmembrane region" description="Helical" evidence="6">
    <location>
        <begin position="66"/>
        <end position="85"/>
    </location>
</feature>
<protein>
    <submittedName>
        <fullName evidence="7">LysE family translocator</fullName>
    </submittedName>
</protein>
<dbReference type="GO" id="GO:0005886">
    <property type="term" value="C:plasma membrane"/>
    <property type="evidence" value="ECO:0007669"/>
    <property type="project" value="UniProtKB-SubCell"/>
</dbReference>
<dbReference type="Pfam" id="PF01810">
    <property type="entry name" value="LysE"/>
    <property type="match status" value="1"/>
</dbReference>
<comment type="caution">
    <text evidence="7">The sequence shown here is derived from an EMBL/GenBank/DDBJ whole genome shotgun (WGS) entry which is preliminary data.</text>
</comment>
<dbReference type="GO" id="GO:0015171">
    <property type="term" value="F:amino acid transmembrane transporter activity"/>
    <property type="evidence" value="ECO:0007669"/>
    <property type="project" value="TreeGrafter"/>
</dbReference>
<evidence type="ECO:0000313" key="8">
    <source>
        <dbReference type="Proteomes" id="UP000298133"/>
    </source>
</evidence>